<comment type="similarity">
    <text evidence="2 10">Belongs to the disproportionating enzyme family.</text>
</comment>
<evidence type="ECO:0000256" key="2">
    <source>
        <dbReference type="ARBA" id="ARBA00005684"/>
    </source>
</evidence>
<dbReference type="RefSeq" id="WP_308459693.1">
    <property type="nucleotide sequence ID" value="NZ_JAJEPS010000011.1"/>
</dbReference>
<organism evidence="11 12">
    <name type="scientific">Hominiventricola filiformis</name>
    <dbReference type="NCBI Taxonomy" id="2885352"/>
    <lineage>
        <taxon>Bacteria</taxon>
        <taxon>Bacillati</taxon>
        <taxon>Bacillota</taxon>
        <taxon>Clostridia</taxon>
        <taxon>Lachnospirales</taxon>
        <taxon>Lachnospiraceae</taxon>
        <taxon>Hominiventricola</taxon>
    </lineage>
</organism>
<accession>A0AAE3DAE1</accession>
<dbReference type="NCBIfam" id="NF011080">
    <property type="entry name" value="PRK14508.1-3"/>
    <property type="match status" value="1"/>
</dbReference>
<dbReference type="InterPro" id="IPR017853">
    <property type="entry name" value="GH"/>
</dbReference>
<dbReference type="EC" id="2.4.1.25" evidence="3 10"/>
<dbReference type="SUPFAM" id="SSF51445">
    <property type="entry name" value="(Trans)glycosidases"/>
    <property type="match status" value="1"/>
</dbReference>
<keyword evidence="7 10" id="KW-0119">Carbohydrate metabolism</keyword>
<dbReference type="PANTHER" id="PTHR32438">
    <property type="entry name" value="4-ALPHA-GLUCANOTRANSFERASE DPE1, CHLOROPLASTIC/AMYLOPLASTIC"/>
    <property type="match status" value="1"/>
</dbReference>
<dbReference type="Proteomes" id="UP001198220">
    <property type="component" value="Unassembled WGS sequence"/>
</dbReference>
<sequence>MHFKIAAEDKTNHRYSGVLAHPTSFPSPYGVGDMGKEAYNFIDFLHMAGQHLWQVLPLGPCGNGNSPYQSFSVFAGQPLLISPDLLIEKKLLTREDLEPIPEFNPDKVEYTKVTEYKTGLFRKAYQNFRHTSDKDLLEEYDSFQKNNEFWLEDYCLYMAGKDYHENLPWYEWEDSLLDPTPAERAAWLKLLEKEVDYYCFVQFCFFSQWYALKDYANEKGIAIIGDIPIFTSPDSADVWANKSMFCLDTKGHPLEVAGVPPDYFAAEGQLWGNPLYDWKAHKKDSYRWWIERVRHQLDQVDYVRIDHFRGFEAYWAVPAGEKTAMNGKWKKGPGEELFRAIEKALGEELPIFAEDLGIITPEVEKLRDSLGYPGMKVLQFGFDGLGESSFLPHQLDTRNCICYTGTHDNDTTLGWYQHTAHQNQDKVRRYMNTDASSISWDFIRICLGTIARYAIFPVQDLLNQGSEHRMNTPGTAAGNWEYRFRAGLLNEGMAKGLRQMTELFGRFG</sequence>
<evidence type="ECO:0000256" key="4">
    <source>
        <dbReference type="ARBA" id="ARBA00020295"/>
    </source>
</evidence>
<dbReference type="Pfam" id="PF02446">
    <property type="entry name" value="Glyco_hydro_77"/>
    <property type="match status" value="1"/>
</dbReference>
<dbReference type="Gene3D" id="3.20.20.80">
    <property type="entry name" value="Glycosidases"/>
    <property type="match status" value="1"/>
</dbReference>
<name>A0AAE3DAE1_9FIRM</name>
<evidence type="ECO:0000256" key="9">
    <source>
        <dbReference type="ARBA" id="ARBA00031501"/>
    </source>
</evidence>
<keyword evidence="5 10" id="KW-0328">Glycosyltransferase</keyword>
<reference evidence="11 12" key="1">
    <citation type="submission" date="2021-10" db="EMBL/GenBank/DDBJ databases">
        <title>Anaerobic single-cell dispensing facilitates the cultivation of human gut bacteria.</title>
        <authorList>
            <person name="Afrizal A."/>
        </authorList>
    </citation>
    <scope>NUCLEOTIDE SEQUENCE [LARGE SCALE GENOMIC DNA]</scope>
    <source>
        <strain evidence="11 12">CLA-AA-H276</strain>
    </source>
</reference>
<keyword evidence="12" id="KW-1185">Reference proteome</keyword>
<dbReference type="GO" id="GO:0004134">
    <property type="term" value="F:4-alpha-glucanotransferase activity"/>
    <property type="evidence" value="ECO:0007669"/>
    <property type="project" value="UniProtKB-EC"/>
</dbReference>
<dbReference type="InterPro" id="IPR003385">
    <property type="entry name" value="Glyco_hydro_77"/>
</dbReference>
<dbReference type="NCBIfam" id="NF011079">
    <property type="entry name" value="PRK14508.1-2"/>
    <property type="match status" value="1"/>
</dbReference>
<dbReference type="GO" id="GO:0005975">
    <property type="term" value="P:carbohydrate metabolic process"/>
    <property type="evidence" value="ECO:0007669"/>
    <property type="project" value="InterPro"/>
</dbReference>
<dbReference type="AlphaFoldDB" id="A0AAE3DAE1"/>
<evidence type="ECO:0000313" key="11">
    <source>
        <dbReference type="EMBL" id="MCC2126813.1"/>
    </source>
</evidence>
<evidence type="ECO:0000256" key="7">
    <source>
        <dbReference type="ARBA" id="ARBA00023277"/>
    </source>
</evidence>
<evidence type="ECO:0000256" key="5">
    <source>
        <dbReference type="ARBA" id="ARBA00022676"/>
    </source>
</evidence>
<proteinExistence type="inferred from homology"/>
<dbReference type="NCBIfam" id="TIGR00217">
    <property type="entry name" value="malQ"/>
    <property type="match status" value="1"/>
</dbReference>
<gene>
    <name evidence="11" type="primary">malQ</name>
    <name evidence="11" type="ORF">LKD36_11610</name>
</gene>
<dbReference type="PANTHER" id="PTHR32438:SF5">
    <property type="entry name" value="4-ALPHA-GLUCANOTRANSFERASE DPE1, CHLOROPLASTIC_AMYLOPLASTIC"/>
    <property type="match status" value="1"/>
</dbReference>
<comment type="caution">
    <text evidence="11">The sequence shown here is derived from an EMBL/GenBank/DDBJ whole genome shotgun (WGS) entry which is preliminary data.</text>
</comment>
<keyword evidence="6 10" id="KW-0808">Transferase</keyword>
<comment type="catalytic activity">
    <reaction evidence="1 10">
        <text>Transfers a segment of a (1-&gt;4)-alpha-D-glucan to a new position in an acceptor, which may be glucose or a (1-&gt;4)-alpha-D-glucan.</text>
        <dbReference type="EC" id="2.4.1.25"/>
    </reaction>
</comment>
<evidence type="ECO:0000256" key="1">
    <source>
        <dbReference type="ARBA" id="ARBA00000439"/>
    </source>
</evidence>
<dbReference type="EMBL" id="JAJEPS010000011">
    <property type="protein sequence ID" value="MCC2126813.1"/>
    <property type="molecule type" value="Genomic_DNA"/>
</dbReference>
<protein>
    <recommendedName>
        <fullName evidence="4 10">4-alpha-glucanotransferase</fullName>
        <ecNumber evidence="3 10">2.4.1.25</ecNumber>
    </recommendedName>
    <alternativeName>
        <fullName evidence="8 10">Amylomaltase</fullName>
    </alternativeName>
    <alternativeName>
        <fullName evidence="9 10">Disproportionating enzyme</fullName>
    </alternativeName>
</protein>
<evidence type="ECO:0000313" key="12">
    <source>
        <dbReference type="Proteomes" id="UP001198220"/>
    </source>
</evidence>
<evidence type="ECO:0000256" key="10">
    <source>
        <dbReference type="RuleBase" id="RU361207"/>
    </source>
</evidence>
<evidence type="ECO:0000256" key="8">
    <source>
        <dbReference type="ARBA" id="ARBA00031423"/>
    </source>
</evidence>
<evidence type="ECO:0000256" key="3">
    <source>
        <dbReference type="ARBA" id="ARBA00012560"/>
    </source>
</evidence>
<evidence type="ECO:0000256" key="6">
    <source>
        <dbReference type="ARBA" id="ARBA00022679"/>
    </source>
</evidence>